<evidence type="ECO:0008006" key="3">
    <source>
        <dbReference type="Google" id="ProtNLM"/>
    </source>
</evidence>
<feature type="non-terminal residue" evidence="2">
    <location>
        <position position="699"/>
    </location>
</feature>
<accession>A0A0F9P9V9</accession>
<reference evidence="2" key="1">
    <citation type="journal article" date="2015" name="Nature">
        <title>Complex archaea that bridge the gap between prokaryotes and eukaryotes.</title>
        <authorList>
            <person name="Spang A."/>
            <person name="Saw J.H."/>
            <person name="Jorgensen S.L."/>
            <person name="Zaremba-Niedzwiedzka K."/>
            <person name="Martijn J."/>
            <person name="Lind A.E."/>
            <person name="van Eijk R."/>
            <person name="Schleper C."/>
            <person name="Guy L."/>
            <person name="Ettema T.J."/>
        </authorList>
    </citation>
    <scope>NUCLEOTIDE SEQUENCE</scope>
</reference>
<dbReference type="AlphaFoldDB" id="A0A0F9P9V9"/>
<evidence type="ECO:0000313" key="2">
    <source>
        <dbReference type="EMBL" id="KKN21257.1"/>
    </source>
</evidence>
<dbReference type="EMBL" id="LAZR01003162">
    <property type="protein sequence ID" value="KKN21257.1"/>
    <property type="molecule type" value="Genomic_DNA"/>
</dbReference>
<comment type="caution">
    <text evidence="2">The sequence shown here is derived from an EMBL/GenBank/DDBJ whole genome shotgun (WGS) entry which is preliminary data.</text>
</comment>
<gene>
    <name evidence="2" type="ORF">LCGC14_0927140</name>
</gene>
<feature type="compositionally biased region" description="Polar residues" evidence="1">
    <location>
        <begin position="334"/>
        <end position="355"/>
    </location>
</feature>
<feature type="region of interest" description="Disordered" evidence="1">
    <location>
        <begin position="334"/>
        <end position="367"/>
    </location>
</feature>
<protein>
    <recommendedName>
        <fullName evidence="3">Tip attachment protein J domain-containing protein</fullName>
    </recommendedName>
</protein>
<sequence>MRDLSAKALQKIAEHYGSEPVNMLEISWSDDIEIQVYADINDNRIRGKILEISSLDNIINVTDSADSQEISVVLDDTDGIIKAIMNNNDIHKRDVWVKQWFKGLPFNDRFLLFRGKISSPVVWNEGDRTVSFTIISQLEDKEVGFSPEEGQFPYIPKELIGKTWPLIFGTPLDVPAVQINQAITGTTLQGVGIISGREYHNVKPLGGNPPDDRLAKRQIRHYYAVANVWGTTNTDGMKPEQIESLFATERSYRKRARDLQKQIDEAKDAFRRRQNCARAQRNQTVTRAENKGLGSNPIRILGGEDFPRGTITLEIGGGLFTGYFNDDLFYIQSRNHPGNSKQARNQARQEQTGPGSNCEPPPKPEPYYFEDSIPRVQSQINGSFVIVKKGRSAVLVTSGKISPRIKVGGGPRLPEQSLIHFWAEAGSTVTLKTDLPMYYIVSTIPGTVLQVKAYKDFNGEKRLVNVTDYDVITVTYGSITTVQVVLPDALTADPEQKWAGDDIYVTFESDVGPNIVDILEYLINNYSDLSMDTTSFDAVKIKLEPFPANFAILDRKNIVAVLQEIAFQARCSLRISNGVFYLTYLPEEPTAVDTLTEDDIENQSVSVTLTDTEDLVTKYIVEWRLSYAQEDLDKIVLRHNVNKYGIQEETYDYYIYNQPDIIFKVATFWLIRKSNSWKKFNCNVFLNKLNLETFDAITL</sequence>
<name>A0A0F9P9V9_9ZZZZ</name>
<proteinExistence type="predicted"/>
<organism evidence="2">
    <name type="scientific">marine sediment metagenome</name>
    <dbReference type="NCBI Taxonomy" id="412755"/>
    <lineage>
        <taxon>unclassified sequences</taxon>
        <taxon>metagenomes</taxon>
        <taxon>ecological metagenomes</taxon>
    </lineage>
</organism>
<evidence type="ECO:0000256" key="1">
    <source>
        <dbReference type="SAM" id="MobiDB-lite"/>
    </source>
</evidence>